<dbReference type="Gene3D" id="3.40.50.2000">
    <property type="entry name" value="Glycogen Phosphorylase B"/>
    <property type="match status" value="3"/>
</dbReference>
<dbReference type="InterPro" id="IPR028098">
    <property type="entry name" value="Glyco_trans_4-like_N"/>
</dbReference>
<gene>
    <name evidence="5" type="ORF">BKA02_002248</name>
</gene>
<dbReference type="GO" id="GO:0047265">
    <property type="term" value="F:poly(glycerol-phosphate) alpha-glucosyltransferase activity"/>
    <property type="evidence" value="ECO:0007669"/>
    <property type="project" value="UniProtKB-EC"/>
</dbReference>
<dbReference type="SUPFAM" id="SSF53756">
    <property type="entry name" value="UDP-Glycosyltransferase/glycogen phosphorylase"/>
    <property type="match status" value="1"/>
</dbReference>
<evidence type="ECO:0000256" key="1">
    <source>
        <dbReference type="ARBA" id="ARBA00022676"/>
    </source>
</evidence>
<evidence type="ECO:0000256" key="2">
    <source>
        <dbReference type="ARBA" id="ARBA00022679"/>
    </source>
</evidence>
<dbReference type="Pfam" id="PF00534">
    <property type="entry name" value="Glycos_transf_1"/>
    <property type="match status" value="1"/>
</dbReference>
<dbReference type="PANTHER" id="PTHR12526">
    <property type="entry name" value="GLYCOSYLTRANSFERASE"/>
    <property type="match status" value="1"/>
</dbReference>
<dbReference type="EC" id="2.4.1.52" evidence="5"/>
<feature type="domain" description="Glycosyl transferase family 1" evidence="3">
    <location>
        <begin position="294"/>
        <end position="434"/>
    </location>
</feature>
<dbReference type="AlphaFoldDB" id="A0A7Y9JP35"/>
<dbReference type="Proteomes" id="UP000552045">
    <property type="component" value="Unassembled WGS sequence"/>
</dbReference>
<sequence length="509" mass="56473">MRSASSGSPRLGFPHGRHFALTWGIADRYGGMTGAMLHRSRAFVRLAGVDVTVLTLDDRADYPELEQRMRTSGELVDGLSIRNLWDDLRQRPVAPQNTRPEADALLVPMEGDTVAEHAGIVLLRERRDAKGSLIGTDRFRRDGTLLATDRVVDGHRRIVAYDEHGAPLRTWGSSWKLYAWWLDRLTRRGTNFLIVDSKTAARFAAGYRRDNVVTVHLVHGAHRKGERAGVLRPSRARVLRRAADFDAVVVLTERQRADMRADGVAEGARVRVIPNGIDLDPPAEREHVRGTGVVIASLTARKRVEHAAQAVAVAASRSNAVRLDVYGEGEQESALRARIAKDEAEDRIALHGFRTDARERFTEADFSLLTSTSEGLPLVLAESMAAGCIPIAYDIPYGPSDVIRDGIDGFVVPAGDVAAIADRILALQQMPQAQVAAMRHRARVRAAMFADRTVTRVWGRELGAALDAKRLRAVEWKPLRVRMRRRLGILRRRLGIARRRLGIIGTRSE</sequence>
<dbReference type="EMBL" id="JACCBH010000001">
    <property type="protein sequence ID" value="NYD55193.1"/>
    <property type="molecule type" value="Genomic_DNA"/>
</dbReference>
<evidence type="ECO:0000313" key="6">
    <source>
        <dbReference type="Proteomes" id="UP000552045"/>
    </source>
</evidence>
<accession>A0A7Y9JP35</accession>
<comment type="caution">
    <text evidence="5">The sequence shown here is derived from an EMBL/GenBank/DDBJ whole genome shotgun (WGS) entry which is preliminary data.</text>
</comment>
<evidence type="ECO:0000313" key="5">
    <source>
        <dbReference type="EMBL" id="NYD55193.1"/>
    </source>
</evidence>
<keyword evidence="6" id="KW-1185">Reference proteome</keyword>
<name>A0A7Y9JP35_9MICO</name>
<evidence type="ECO:0000259" key="3">
    <source>
        <dbReference type="Pfam" id="PF00534"/>
    </source>
</evidence>
<feature type="domain" description="Glycosyltransferase subfamily 4-like N-terminal" evidence="4">
    <location>
        <begin position="165"/>
        <end position="280"/>
    </location>
</feature>
<dbReference type="InterPro" id="IPR001296">
    <property type="entry name" value="Glyco_trans_1"/>
</dbReference>
<protein>
    <submittedName>
        <fullName evidence="5">Poly(Glycerol-phosphate) alpha-glucosyltransferase</fullName>
        <ecNumber evidence="5">2.4.1.52</ecNumber>
    </submittedName>
</protein>
<reference evidence="5 6" key="1">
    <citation type="submission" date="2020-07" db="EMBL/GenBank/DDBJ databases">
        <title>Sequencing the genomes of 1000 actinobacteria strains.</title>
        <authorList>
            <person name="Klenk H.-P."/>
        </authorList>
    </citation>
    <scope>NUCLEOTIDE SEQUENCE [LARGE SCALE GENOMIC DNA]</scope>
    <source>
        <strain evidence="5 6">DSM 22185</strain>
    </source>
</reference>
<evidence type="ECO:0000259" key="4">
    <source>
        <dbReference type="Pfam" id="PF13439"/>
    </source>
</evidence>
<proteinExistence type="predicted"/>
<dbReference type="PANTHER" id="PTHR12526:SF510">
    <property type="entry name" value="D-INOSITOL 3-PHOSPHATE GLYCOSYLTRANSFERASE"/>
    <property type="match status" value="1"/>
</dbReference>
<organism evidence="5 6">
    <name type="scientific">Microbacterium pseudoresistens</name>
    <dbReference type="NCBI Taxonomy" id="640634"/>
    <lineage>
        <taxon>Bacteria</taxon>
        <taxon>Bacillati</taxon>
        <taxon>Actinomycetota</taxon>
        <taxon>Actinomycetes</taxon>
        <taxon>Micrococcales</taxon>
        <taxon>Microbacteriaceae</taxon>
        <taxon>Microbacterium</taxon>
    </lineage>
</organism>
<keyword evidence="1 5" id="KW-0328">Glycosyltransferase</keyword>
<keyword evidence="2 5" id="KW-0808">Transferase</keyword>
<dbReference type="Pfam" id="PF13439">
    <property type="entry name" value="Glyco_transf_4"/>
    <property type="match status" value="1"/>
</dbReference>
<dbReference type="RefSeq" id="WP_179434103.1">
    <property type="nucleotide sequence ID" value="NZ_BAABLC010000002.1"/>
</dbReference>